<protein>
    <submittedName>
        <fullName evidence="5">Uncharacterized protein</fullName>
    </submittedName>
</protein>
<evidence type="ECO:0000256" key="3">
    <source>
        <dbReference type="PROSITE-ProRule" id="PRU00023"/>
    </source>
</evidence>
<feature type="repeat" description="ANK" evidence="3">
    <location>
        <begin position="454"/>
        <end position="486"/>
    </location>
</feature>
<dbReference type="SMART" id="SM00368">
    <property type="entry name" value="LRR_RI"/>
    <property type="match status" value="2"/>
</dbReference>
<feature type="repeat" description="ANK" evidence="3">
    <location>
        <begin position="320"/>
        <end position="342"/>
    </location>
</feature>
<feature type="repeat" description="ANK" evidence="3">
    <location>
        <begin position="553"/>
        <end position="585"/>
    </location>
</feature>
<reference evidence="5" key="1">
    <citation type="submission" date="2014-11" db="EMBL/GenBank/DDBJ databases">
        <title>Molecular phylogeny of cliff fern family Woodsiaceae with morphological implications.</title>
        <authorList>
            <person name="Shao Y.-Z."/>
            <person name="Wei R."/>
            <person name="Zhang X.-C."/>
        </authorList>
    </citation>
    <scope>NUCLEOTIDE SEQUENCE</scope>
</reference>
<feature type="repeat" description="ANK" evidence="3">
    <location>
        <begin position="254"/>
        <end position="286"/>
    </location>
</feature>
<dbReference type="Gene3D" id="3.80.10.10">
    <property type="entry name" value="Ribonuclease Inhibitor"/>
    <property type="match status" value="1"/>
</dbReference>
<dbReference type="InterPro" id="IPR032675">
    <property type="entry name" value="LRR_dom_sf"/>
</dbReference>
<dbReference type="PRINTS" id="PR01415">
    <property type="entry name" value="ANKYRIN"/>
</dbReference>
<dbReference type="SUPFAM" id="SSF52047">
    <property type="entry name" value="RNI-like"/>
    <property type="match status" value="1"/>
</dbReference>
<evidence type="ECO:0000256" key="1">
    <source>
        <dbReference type="ARBA" id="ARBA00022737"/>
    </source>
</evidence>
<evidence type="ECO:0000256" key="4">
    <source>
        <dbReference type="SAM" id="MobiDB-lite"/>
    </source>
</evidence>
<dbReference type="InterPro" id="IPR002110">
    <property type="entry name" value="Ankyrin_rpt"/>
</dbReference>
<dbReference type="Gene3D" id="1.25.40.20">
    <property type="entry name" value="Ankyrin repeat-containing domain"/>
    <property type="match status" value="7"/>
</dbReference>
<accession>A0A0K6S6Z9</accession>
<dbReference type="PANTHER" id="PTHR24198:SF165">
    <property type="entry name" value="ANKYRIN REPEAT-CONTAINING PROTEIN-RELATED"/>
    <property type="match status" value="1"/>
</dbReference>
<feature type="compositionally biased region" description="Basic and acidic residues" evidence="4">
    <location>
        <begin position="37"/>
        <end position="57"/>
    </location>
</feature>
<dbReference type="GO" id="GO:0005737">
    <property type="term" value="C:cytoplasm"/>
    <property type="evidence" value="ECO:0007669"/>
    <property type="project" value="TreeGrafter"/>
</dbReference>
<evidence type="ECO:0000256" key="2">
    <source>
        <dbReference type="ARBA" id="ARBA00023043"/>
    </source>
</evidence>
<dbReference type="Pfam" id="PF13637">
    <property type="entry name" value="Ank_4"/>
    <property type="match status" value="1"/>
</dbReference>
<feature type="repeat" description="ANK" evidence="3">
    <location>
        <begin position="287"/>
        <end position="319"/>
    </location>
</feature>
<proteinExistence type="predicted"/>
<feature type="repeat" description="ANK" evidence="3">
    <location>
        <begin position="520"/>
        <end position="552"/>
    </location>
</feature>
<feature type="repeat" description="ANK" evidence="3">
    <location>
        <begin position="487"/>
        <end position="519"/>
    </location>
</feature>
<dbReference type="Pfam" id="PF00023">
    <property type="entry name" value="Ank"/>
    <property type="match status" value="1"/>
</dbReference>
<dbReference type="PhylomeDB" id="A0A0K6S6Z9"/>
<feature type="repeat" description="ANK" evidence="3">
    <location>
        <begin position="355"/>
        <end position="387"/>
    </location>
</feature>
<feature type="repeat" description="ANK" evidence="3">
    <location>
        <begin position="185"/>
        <end position="217"/>
    </location>
</feature>
<dbReference type="InterPro" id="IPR036770">
    <property type="entry name" value="Ankyrin_rpt-contain_sf"/>
</dbReference>
<evidence type="ECO:0000313" key="5">
    <source>
        <dbReference type="EMBL" id="CUC09440.1"/>
    </source>
</evidence>
<name>A0A0K6S6Z9_9ALVE</name>
<feature type="region of interest" description="Disordered" evidence="4">
    <location>
        <begin position="1"/>
        <end position="83"/>
    </location>
</feature>
<dbReference type="AlphaFoldDB" id="A0A0K6S6Z9"/>
<dbReference type="PROSITE" id="PS50088">
    <property type="entry name" value="ANK_REPEAT"/>
    <property type="match status" value="12"/>
</dbReference>
<dbReference type="Pfam" id="PF12796">
    <property type="entry name" value="Ank_2"/>
    <property type="match status" value="4"/>
</dbReference>
<dbReference type="PANTHER" id="PTHR24198">
    <property type="entry name" value="ANKYRIN REPEAT AND PROTEIN KINASE DOMAIN-CONTAINING PROTEIN"/>
    <property type="match status" value="1"/>
</dbReference>
<dbReference type="PROSITE" id="PS50297">
    <property type="entry name" value="ANK_REP_REGION"/>
    <property type="match status" value="10"/>
</dbReference>
<dbReference type="VEuPathDB" id="CryptoDB:Cvel_20127"/>
<keyword evidence="1" id="KW-0677">Repeat</keyword>
<keyword evidence="2 3" id="KW-0040">ANK repeat</keyword>
<dbReference type="EMBL" id="CDMZ01000865">
    <property type="protein sequence ID" value="CUC09440.1"/>
    <property type="molecule type" value="Genomic_DNA"/>
</dbReference>
<dbReference type="SMART" id="SM00248">
    <property type="entry name" value="ANK"/>
    <property type="match status" value="14"/>
</dbReference>
<gene>
    <name evidence="5" type="ORF">Cvel_20127.t2.CR1</name>
</gene>
<feature type="compositionally biased region" description="Basic and acidic residues" evidence="4">
    <location>
        <begin position="69"/>
        <end position="78"/>
    </location>
</feature>
<feature type="repeat" description="ANK" evidence="3">
    <location>
        <begin position="219"/>
        <end position="251"/>
    </location>
</feature>
<dbReference type="SUPFAM" id="SSF48403">
    <property type="entry name" value="Ankyrin repeat"/>
    <property type="match status" value="2"/>
</dbReference>
<sequence>MGCGASRHSSAVGEGAHTSTAPPEHFENAPRASPVLLHKEQAIQQSTKERVEEKGVEGEGQTKGNFPAPKEEGGETKKQPCKNENAKDWFEAAVQGDVEKLLELGQKCREIVDCQDDEGESALLKAVRANREEVVEVLLGTLRSNGNLQRGDGGSVLMVAAEMGRTQIARLLLEGGADVDLQDKNGFTALMHATRNARPDVASLLIERKADVNLKSREGGRTALMFAAELGRPKIASLLLNQKGAVRVEEKDADGLTALLLSAQEGRPRVASLLLQHHADTKVRTEDGLTPLHLAAYNGRQKVVALLLQAKASASARTDFRSTPLMLAAENGHTEVVSVLLEDPNASDINAFDKETMTALMYACNTGHADVVALLLQKGADVDATQIDGYTALMGASHHGHPEVVSLLLKHKADPKMADLQGFTSLMLAAQDGHLEVAALHMRERVDLDAQAVEGDTALMLASQNGHVEIVALFLSEGASLDLKNEQGWTALMLAAEGGHPEIVAVLLQGRAEVNSKSQENDTALMLASEHGHVGAASLLLEHNAETNAQNDQGDTALIMACRNGQLEMAVLLLQSGADASITREDGATAASVAAEKRHQDIKKLLEGQSPSLLKKPTCIWTAAQKEVWQPIADLLCEGALSLWPLSVLRLLLEKQRPVPRRQDVEGCLRDLGMDNDFIQSSLQDATKCASLNFPLLGGFTVVCLSFGWLSPAHPDPHQFHLRLLVEDLNKQWWAQGENGNRVFVFWDFMSLFQKPRSEEEDRLFHSALSQLDLLYSSTHTRVFRSTGVPPESLNPVPYQQRGWPTFETCVTGFKPSRLIHQLPTALPQADPTEPSRGSNEKKKLEEECVAAASFNEDSDADDSTKEAGVFAPAVALSKQEVVLPLSPYDFNSLLETKRFTNGADSDTVRALYRQFVHRTASSVQQISFAGRSLFSDEEAKYLSGLFRYLQSEAVGPEEEGGTSSIRVSLTQLDLSHTDLSDEGAVPLVEVLGGVGSLRVLNLRETNISVQTLKALGRSFKEGGMGSVGFLILTNCSELNEEITDEDVPVLLSIAETVQRRGKLMHLDVMNSTKGLSEKRQKELVRKVDEDFTGCTLWI</sequence>
<feature type="repeat" description="ANK" evidence="3">
    <location>
        <begin position="388"/>
        <end position="420"/>
    </location>
</feature>
<feature type="repeat" description="ANK" evidence="3">
    <location>
        <begin position="152"/>
        <end position="184"/>
    </location>
</feature>
<organism evidence="5">
    <name type="scientific">Chromera velia CCMP2878</name>
    <dbReference type="NCBI Taxonomy" id="1169474"/>
    <lineage>
        <taxon>Eukaryota</taxon>
        <taxon>Sar</taxon>
        <taxon>Alveolata</taxon>
        <taxon>Colpodellida</taxon>
        <taxon>Chromeraceae</taxon>
        <taxon>Chromera</taxon>
    </lineage>
</organism>